<feature type="domain" description="IraD/Gp25-like" evidence="1">
    <location>
        <begin position="51"/>
        <end position="154"/>
    </location>
</feature>
<dbReference type="InterPro" id="IPR007048">
    <property type="entry name" value="IraD/Gp25-like"/>
</dbReference>
<dbReference type="PANTHER" id="PTHR38595:SF1">
    <property type="entry name" value="TYPE VI SECRETION SYSTEM COMPONENT TSSE1"/>
    <property type="match status" value="1"/>
</dbReference>
<dbReference type="InterPro" id="IPR017737">
    <property type="entry name" value="TssE1-like"/>
</dbReference>
<protein>
    <submittedName>
        <fullName evidence="3">Type VI secretion system baseplate subunit TssE</fullName>
    </submittedName>
</protein>
<reference evidence="2 5" key="3">
    <citation type="submission" date="2024-01" db="EMBL/GenBank/DDBJ databases">
        <title>The diversity of rhizobia nodulating Mimosa spp. in eleven states of Brazil covering several biomes is determined by host plant, location, and edaphic factors.</title>
        <authorList>
            <person name="Rouws L."/>
            <person name="Barauna A."/>
            <person name="Beukes C."/>
            <person name="De Faria S.M."/>
            <person name="Gross E."/>
            <person name="Dos Reis Junior F.B."/>
            <person name="Simon M."/>
            <person name="Maluk M."/>
            <person name="Odee D.W."/>
            <person name="Kenicer G."/>
            <person name="Young J.P.W."/>
            <person name="Reis V.M."/>
            <person name="Zilli J."/>
            <person name="James E.K."/>
        </authorList>
    </citation>
    <scope>NUCLEOTIDE SEQUENCE [LARGE SCALE GENOMIC DNA]</scope>
    <source>
        <strain evidence="2 5">JPY530</strain>
    </source>
</reference>
<accession>A0A5C6V443</accession>
<evidence type="ECO:0000313" key="4">
    <source>
        <dbReference type="Proteomes" id="UP000321776"/>
    </source>
</evidence>
<evidence type="ECO:0000259" key="1">
    <source>
        <dbReference type="Pfam" id="PF04965"/>
    </source>
</evidence>
<dbReference type="Pfam" id="PF04965">
    <property type="entry name" value="GPW_gp25"/>
    <property type="match status" value="1"/>
</dbReference>
<organism evidence="3 4">
    <name type="scientific">Paraburkholderia azotifigens</name>
    <dbReference type="NCBI Taxonomy" id="2057004"/>
    <lineage>
        <taxon>Bacteria</taxon>
        <taxon>Pseudomonadati</taxon>
        <taxon>Pseudomonadota</taxon>
        <taxon>Betaproteobacteria</taxon>
        <taxon>Burkholderiales</taxon>
        <taxon>Burkholderiaceae</taxon>
        <taxon>Paraburkholderia</taxon>
    </lineage>
</organism>
<evidence type="ECO:0000313" key="3">
    <source>
        <dbReference type="EMBL" id="TXC80102.1"/>
    </source>
</evidence>
<dbReference type="EMBL" id="VOQS01000005">
    <property type="protein sequence ID" value="TXC80102.1"/>
    <property type="molecule type" value="Genomic_DNA"/>
</dbReference>
<dbReference type="InterPro" id="IPR053176">
    <property type="entry name" value="T6SS_TssE1-like"/>
</dbReference>
<dbReference type="Proteomes" id="UP000321776">
    <property type="component" value="Unassembled WGS sequence"/>
</dbReference>
<gene>
    <name evidence="3" type="primary">tssE</name>
    <name evidence="3" type="ORF">FRZ40_37980</name>
    <name evidence="2" type="ORF">V4C56_26380</name>
</gene>
<dbReference type="Proteomes" id="UP001481677">
    <property type="component" value="Unassembled WGS sequence"/>
</dbReference>
<dbReference type="PANTHER" id="PTHR38595">
    <property type="entry name" value="CYTOPLASMIC PROTEIN-RELATED"/>
    <property type="match status" value="1"/>
</dbReference>
<dbReference type="EMBL" id="JAZHGA010000021">
    <property type="protein sequence ID" value="MEM5343140.1"/>
    <property type="molecule type" value="Genomic_DNA"/>
</dbReference>
<proteinExistence type="predicted"/>
<evidence type="ECO:0000313" key="2">
    <source>
        <dbReference type="EMBL" id="MEM5343140.1"/>
    </source>
</evidence>
<name>A0A5C6V443_9BURK</name>
<reference evidence="3 4" key="1">
    <citation type="journal article" date="2018" name="Int. J. Syst. Evol. Microbiol.">
        <title>Paraburkholderia azotifigens sp. nov., a nitrogen-fixing bacterium isolated from paddy soil.</title>
        <authorList>
            <person name="Choi G.M."/>
            <person name="Im W.T."/>
        </authorList>
    </citation>
    <scope>NUCLEOTIDE SEQUENCE [LARGE SCALE GENOMIC DNA]</scope>
    <source>
        <strain evidence="3 4">NF 2-5-3</strain>
    </source>
</reference>
<reference evidence="3" key="2">
    <citation type="submission" date="2019-08" db="EMBL/GenBank/DDBJ databases">
        <authorList>
            <person name="Im W.-T."/>
        </authorList>
    </citation>
    <scope>NUCLEOTIDE SEQUENCE</scope>
    <source>
        <strain evidence="3">NF 2-5-3</strain>
    </source>
</reference>
<comment type="caution">
    <text evidence="3">The sequence shown here is derived from an EMBL/GenBank/DDBJ whole genome shotgun (WGS) entry which is preliminary data.</text>
</comment>
<evidence type="ECO:0000313" key="5">
    <source>
        <dbReference type="Proteomes" id="UP001481677"/>
    </source>
</evidence>
<dbReference type="RefSeq" id="WP_147237627.1">
    <property type="nucleotide sequence ID" value="NZ_JAZHFZ010000021.1"/>
</dbReference>
<keyword evidence="5" id="KW-1185">Reference proteome</keyword>
<dbReference type="AlphaFoldDB" id="A0A5C6V443"/>
<dbReference type="NCBIfam" id="TIGR03357">
    <property type="entry name" value="VI_zyme"/>
    <property type="match status" value="1"/>
</dbReference>
<sequence>MKQRRKTEPLVTRAPRRQNSYLMPTLLDRLADHAPHRLHESPGEYAVTRTQMRDVILRDLAYLLNTTNFGKEIDREQYPEAAASTINYGVPPLTGEYAASRAWVDIERDILRAILDFEPRLIPETLSISRLKGTDGSRYNNLSFEIHGEIQLDPYPLEFTVQSTLDLETGQLHVTGRRAG</sequence>
<dbReference type="SUPFAM" id="SSF160719">
    <property type="entry name" value="gpW/gp25-like"/>
    <property type="match status" value="1"/>
</dbReference>